<accession>X6MR82</accession>
<name>X6MR82_RETFI</name>
<keyword evidence="1" id="KW-0812">Transmembrane</keyword>
<keyword evidence="3" id="KW-1185">Reference proteome</keyword>
<protein>
    <submittedName>
        <fullName evidence="2">Uncharacterized protein</fullName>
    </submittedName>
</protein>
<evidence type="ECO:0000256" key="1">
    <source>
        <dbReference type="SAM" id="Phobius"/>
    </source>
</evidence>
<reference evidence="2 3" key="1">
    <citation type="journal article" date="2013" name="Curr. Biol.">
        <title>The Genome of the Foraminiferan Reticulomyxa filosa.</title>
        <authorList>
            <person name="Glockner G."/>
            <person name="Hulsmann N."/>
            <person name="Schleicher M."/>
            <person name="Noegel A.A."/>
            <person name="Eichinger L."/>
            <person name="Gallinger C."/>
            <person name="Pawlowski J."/>
            <person name="Sierra R."/>
            <person name="Euteneuer U."/>
            <person name="Pillet L."/>
            <person name="Moustafa A."/>
            <person name="Platzer M."/>
            <person name="Groth M."/>
            <person name="Szafranski K."/>
            <person name="Schliwa M."/>
        </authorList>
    </citation>
    <scope>NUCLEOTIDE SEQUENCE [LARGE SCALE GENOMIC DNA]</scope>
</reference>
<proteinExistence type="predicted"/>
<keyword evidence="1" id="KW-1133">Transmembrane helix</keyword>
<evidence type="ECO:0000313" key="3">
    <source>
        <dbReference type="Proteomes" id="UP000023152"/>
    </source>
</evidence>
<feature type="transmembrane region" description="Helical" evidence="1">
    <location>
        <begin position="33"/>
        <end position="54"/>
    </location>
</feature>
<dbReference type="EMBL" id="ASPP01018180">
    <property type="protein sequence ID" value="ETO16503.1"/>
    <property type="molecule type" value="Genomic_DNA"/>
</dbReference>
<comment type="caution">
    <text evidence="2">The sequence shown here is derived from an EMBL/GenBank/DDBJ whole genome shotgun (WGS) entry which is preliminary data.</text>
</comment>
<keyword evidence="1" id="KW-0472">Membrane</keyword>
<gene>
    <name evidence="2" type="ORF">RFI_20836</name>
</gene>
<organism evidence="2 3">
    <name type="scientific">Reticulomyxa filosa</name>
    <dbReference type="NCBI Taxonomy" id="46433"/>
    <lineage>
        <taxon>Eukaryota</taxon>
        <taxon>Sar</taxon>
        <taxon>Rhizaria</taxon>
        <taxon>Retaria</taxon>
        <taxon>Foraminifera</taxon>
        <taxon>Monothalamids</taxon>
        <taxon>Reticulomyxidae</taxon>
        <taxon>Reticulomyxa</taxon>
    </lineage>
</organism>
<dbReference type="AlphaFoldDB" id="X6MR82"/>
<sequence length="191" mass="21759">MDDAASECCKGAANCWNWLCLSLSAEPLTWNGWISIGQFLLIFVLSSVYLVWVIEVARSISSRLVFSTIKKTFFFFLLQYKLCNFFFLTKSHKKGVGRRRTIFEALLERKDRNDLGSGTNDVFLTDLMKSFRSIMEHYDQYAISIAFANGNVDTTLHQLNSTQLLVGGISRSTNDLLEYYAVDSNGERDTN</sequence>
<evidence type="ECO:0000313" key="2">
    <source>
        <dbReference type="EMBL" id="ETO16503.1"/>
    </source>
</evidence>
<dbReference type="Proteomes" id="UP000023152">
    <property type="component" value="Unassembled WGS sequence"/>
</dbReference>
<feature type="non-terminal residue" evidence="2">
    <location>
        <position position="191"/>
    </location>
</feature>